<accession>A0A7W6P4T5</accession>
<dbReference type="Proteomes" id="UP000642938">
    <property type="component" value="Unassembled WGS sequence"/>
</dbReference>
<name>A0A7W6P4T5_9SPHI</name>
<evidence type="ECO:0000313" key="4">
    <source>
        <dbReference type="Proteomes" id="UP000642938"/>
    </source>
</evidence>
<dbReference type="RefSeq" id="WP_183760990.1">
    <property type="nucleotide sequence ID" value="NZ_BMHZ01000002.1"/>
</dbReference>
<proteinExistence type="predicted"/>
<evidence type="ECO:0000313" key="1">
    <source>
        <dbReference type="EMBL" id="GGH07247.1"/>
    </source>
</evidence>
<dbReference type="Proteomes" id="UP000532273">
    <property type="component" value="Unassembled WGS sequence"/>
</dbReference>
<reference evidence="2 3" key="3">
    <citation type="submission" date="2020-08" db="EMBL/GenBank/DDBJ databases">
        <title>Genomic Encyclopedia of Type Strains, Phase IV (KMG-IV): sequencing the most valuable type-strain genomes for metagenomic binning, comparative biology and taxonomic classification.</title>
        <authorList>
            <person name="Goeker M."/>
        </authorList>
    </citation>
    <scope>NUCLEOTIDE SEQUENCE [LARGE SCALE GENOMIC DNA]</scope>
    <source>
        <strain evidence="2 3">DSM 100774</strain>
    </source>
</reference>
<dbReference type="AlphaFoldDB" id="A0A7W6P4T5"/>
<protein>
    <submittedName>
        <fullName evidence="2">Uncharacterized protein</fullName>
    </submittedName>
</protein>
<evidence type="ECO:0000313" key="3">
    <source>
        <dbReference type="Proteomes" id="UP000532273"/>
    </source>
</evidence>
<organism evidence="2 3">
    <name type="scientific">Pedobacter zeae</name>
    <dbReference type="NCBI Taxonomy" id="1737356"/>
    <lineage>
        <taxon>Bacteria</taxon>
        <taxon>Pseudomonadati</taxon>
        <taxon>Bacteroidota</taxon>
        <taxon>Sphingobacteriia</taxon>
        <taxon>Sphingobacteriales</taxon>
        <taxon>Sphingobacteriaceae</taxon>
        <taxon>Pedobacter</taxon>
    </lineage>
</organism>
<evidence type="ECO:0000313" key="2">
    <source>
        <dbReference type="EMBL" id="MBB4107332.1"/>
    </source>
</evidence>
<comment type="caution">
    <text evidence="2">The sequence shown here is derived from an EMBL/GenBank/DDBJ whole genome shotgun (WGS) entry which is preliminary data.</text>
</comment>
<gene>
    <name evidence="1" type="ORF">GCM10007422_24260</name>
    <name evidence="2" type="ORF">GGQ60_001292</name>
</gene>
<dbReference type="EMBL" id="BMHZ01000002">
    <property type="protein sequence ID" value="GGH07247.1"/>
    <property type="molecule type" value="Genomic_DNA"/>
</dbReference>
<sequence>MNLKNESKDQVAVNLPITDSRHLIDLPPVQNIFDQKVKGDSIIHPKAGIRTLTVFFNKNGLANLL</sequence>
<keyword evidence="4" id="KW-1185">Reference proteome</keyword>
<reference evidence="1" key="4">
    <citation type="submission" date="2024-05" db="EMBL/GenBank/DDBJ databases">
        <authorList>
            <person name="Sun Q."/>
            <person name="Zhou Y."/>
        </authorList>
    </citation>
    <scope>NUCLEOTIDE SEQUENCE</scope>
    <source>
        <strain evidence="1">CGMCC 1.15287</strain>
    </source>
</reference>
<reference evidence="4" key="2">
    <citation type="journal article" date="2019" name="Int. J. Syst. Evol. Microbiol.">
        <title>The Global Catalogue of Microorganisms (GCM) 10K type strain sequencing project: providing services to taxonomists for standard genome sequencing and annotation.</title>
        <authorList>
            <consortium name="The Broad Institute Genomics Platform"/>
            <consortium name="The Broad Institute Genome Sequencing Center for Infectious Disease"/>
            <person name="Wu L."/>
            <person name="Ma J."/>
        </authorList>
    </citation>
    <scope>NUCLEOTIDE SEQUENCE [LARGE SCALE GENOMIC DNA]</scope>
    <source>
        <strain evidence="4">CGMCC 1.15287</strain>
    </source>
</reference>
<dbReference type="EMBL" id="JACIEF010000001">
    <property type="protein sequence ID" value="MBB4107332.1"/>
    <property type="molecule type" value="Genomic_DNA"/>
</dbReference>
<reference evidence="1" key="1">
    <citation type="journal article" date="2014" name="Int. J. Syst. Evol. Microbiol.">
        <title>Complete genome of a new Firmicutes species belonging to the dominant human colonic microbiota ('Ruminococcus bicirculans') reveals two chromosomes and a selective capacity to utilize plant glucans.</title>
        <authorList>
            <consortium name="NISC Comparative Sequencing Program"/>
            <person name="Wegmann U."/>
            <person name="Louis P."/>
            <person name="Goesmann A."/>
            <person name="Henrissat B."/>
            <person name="Duncan S.H."/>
            <person name="Flint H.J."/>
        </authorList>
    </citation>
    <scope>NUCLEOTIDE SEQUENCE</scope>
    <source>
        <strain evidence="1">CGMCC 1.15287</strain>
    </source>
</reference>